<evidence type="ECO:0000256" key="1">
    <source>
        <dbReference type="SAM" id="Coils"/>
    </source>
</evidence>
<dbReference type="Proteomes" id="UP000253472">
    <property type="component" value="Unassembled WGS sequence"/>
</dbReference>
<feature type="compositionally biased region" description="Basic and acidic residues" evidence="2">
    <location>
        <begin position="1"/>
        <end position="13"/>
    </location>
</feature>
<feature type="compositionally biased region" description="Basic and acidic residues" evidence="2">
    <location>
        <begin position="311"/>
        <end position="323"/>
    </location>
</feature>
<feature type="compositionally biased region" description="Polar residues" evidence="2">
    <location>
        <begin position="53"/>
        <end position="62"/>
    </location>
</feature>
<dbReference type="AlphaFoldDB" id="A0A367XZT3"/>
<gene>
    <name evidence="3" type="ORF">Cantr_07969</name>
</gene>
<dbReference type="OrthoDB" id="4026739at2759"/>
<proteinExistence type="predicted"/>
<protein>
    <submittedName>
        <fullName evidence="3">Uncharacterized protein</fullName>
    </submittedName>
</protein>
<feature type="region of interest" description="Disordered" evidence="2">
    <location>
        <begin position="1"/>
        <end position="142"/>
    </location>
</feature>
<feature type="compositionally biased region" description="Low complexity" evidence="2">
    <location>
        <begin position="17"/>
        <end position="31"/>
    </location>
</feature>
<name>A0A367XZT3_9ASCO</name>
<feature type="compositionally biased region" description="Low complexity" evidence="2">
    <location>
        <begin position="123"/>
        <end position="136"/>
    </location>
</feature>
<comment type="caution">
    <text evidence="3">The sequence shown here is derived from an EMBL/GenBank/DDBJ whole genome shotgun (WGS) entry which is preliminary data.</text>
</comment>
<keyword evidence="4" id="KW-1185">Reference proteome</keyword>
<sequence length="471" mass="53821">MTPVELGDRRRSFLNDSPESSTYPTPPYHYSIPDEQMIQRSGISRIGYIPKSLPTTTTSNITPVRPGSRHHEEQEDVVSPTPNPDRPRSSAHHAPRSEEHEDGAGGGGRKVSNESERFSLKRSGSSTGTSHTESPGMIGKSRLELDPRDILLLNEPVSQRSHAQGIVEELRMKIKVEQDEKVASEREVSELRHMFDVEREKFGVEREKFEVERRKFEVERERWALEMEKARFDYSKAEHEISQLKEEVKKLNEVAVGEDRSLIDLESAGNDVVNKNMGTQTESRSLETEHTVSQSTQTEHTINQSTQTETPEDKVGDTSHCEAEAEAGSDSEASTLRNPSTPSKFPEFSYDMLNQDCLSHYHDLGLELIDELSNTDKEYLLKKVMWTFMIKFDDLDVSIERFAQFVLIVYQYLNKLHLVVYPGHKLKCSDYYRGRVYRDGRVDEDMVGLQECLKGMMEIIHDSLHGEKLNS</sequence>
<keyword evidence="1" id="KW-0175">Coiled coil</keyword>
<evidence type="ECO:0000313" key="3">
    <source>
        <dbReference type="EMBL" id="RCK59145.1"/>
    </source>
</evidence>
<evidence type="ECO:0000256" key="2">
    <source>
        <dbReference type="SAM" id="MobiDB-lite"/>
    </source>
</evidence>
<organism evidence="3 4">
    <name type="scientific">Candida viswanathii</name>
    <dbReference type="NCBI Taxonomy" id="5486"/>
    <lineage>
        <taxon>Eukaryota</taxon>
        <taxon>Fungi</taxon>
        <taxon>Dikarya</taxon>
        <taxon>Ascomycota</taxon>
        <taxon>Saccharomycotina</taxon>
        <taxon>Pichiomycetes</taxon>
        <taxon>Debaryomycetaceae</taxon>
        <taxon>Candida/Lodderomyces clade</taxon>
        <taxon>Candida</taxon>
    </lineage>
</organism>
<feature type="compositionally biased region" description="Polar residues" evidence="2">
    <location>
        <begin position="291"/>
        <end position="309"/>
    </location>
</feature>
<evidence type="ECO:0000313" key="4">
    <source>
        <dbReference type="Proteomes" id="UP000253472"/>
    </source>
</evidence>
<accession>A0A367XZT3</accession>
<dbReference type="EMBL" id="QLNQ01000027">
    <property type="protein sequence ID" value="RCK59145.1"/>
    <property type="molecule type" value="Genomic_DNA"/>
</dbReference>
<reference evidence="3 4" key="1">
    <citation type="submission" date="2018-06" db="EMBL/GenBank/DDBJ databases">
        <title>Whole genome sequencing of Candida tropicalis (genome annotated by CSBL at Korea University).</title>
        <authorList>
            <person name="Ahn J."/>
        </authorList>
    </citation>
    <scope>NUCLEOTIDE SEQUENCE [LARGE SCALE GENOMIC DNA]</scope>
    <source>
        <strain evidence="3 4">ATCC 20962</strain>
    </source>
</reference>
<feature type="coiled-coil region" evidence="1">
    <location>
        <begin position="227"/>
        <end position="254"/>
    </location>
</feature>
<dbReference type="STRING" id="5486.A0A367XZT3"/>
<feature type="region of interest" description="Disordered" evidence="2">
    <location>
        <begin position="273"/>
        <end position="342"/>
    </location>
</feature>